<feature type="transmembrane region" description="Helical" evidence="1">
    <location>
        <begin position="111"/>
        <end position="132"/>
    </location>
</feature>
<evidence type="ECO:0008006" key="4">
    <source>
        <dbReference type="Google" id="ProtNLM"/>
    </source>
</evidence>
<proteinExistence type="predicted"/>
<protein>
    <recommendedName>
        <fullName evidence="4">DUF2335 domain-containing protein</fullName>
    </recommendedName>
</protein>
<reference evidence="2 3" key="1">
    <citation type="submission" date="2022-06" db="EMBL/GenBank/DDBJ databases">
        <title>Isolation of gut microbiota from human fecal samples.</title>
        <authorList>
            <person name="Pamer E.G."/>
            <person name="Barat B."/>
            <person name="Waligurski E."/>
            <person name="Medina S."/>
            <person name="Paddock L."/>
            <person name="Mostad J."/>
        </authorList>
    </citation>
    <scope>NUCLEOTIDE SEQUENCE [LARGE SCALE GENOMIC DNA]</scope>
    <source>
        <strain evidence="2 3">DFI.9.90</strain>
    </source>
</reference>
<feature type="transmembrane region" description="Helical" evidence="1">
    <location>
        <begin position="144"/>
        <end position="164"/>
    </location>
</feature>
<organism evidence="2 3">
    <name type="scientific">Cloacibacillus evryensis</name>
    <dbReference type="NCBI Taxonomy" id="508460"/>
    <lineage>
        <taxon>Bacteria</taxon>
        <taxon>Thermotogati</taxon>
        <taxon>Synergistota</taxon>
        <taxon>Synergistia</taxon>
        <taxon>Synergistales</taxon>
        <taxon>Synergistaceae</taxon>
        <taxon>Cloacibacillus</taxon>
    </lineage>
</organism>
<comment type="caution">
    <text evidence="2">The sequence shown here is derived from an EMBL/GenBank/DDBJ whole genome shotgun (WGS) entry which is preliminary data.</text>
</comment>
<dbReference type="Proteomes" id="UP001205919">
    <property type="component" value="Unassembled WGS sequence"/>
</dbReference>
<keyword evidence="1" id="KW-0812">Transmembrane</keyword>
<gene>
    <name evidence="2" type="ORF">NE630_07465</name>
</gene>
<accession>A0AAW5K6B8</accession>
<evidence type="ECO:0000256" key="1">
    <source>
        <dbReference type="SAM" id="Phobius"/>
    </source>
</evidence>
<dbReference type="EMBL" id="JANFYT010000013">
    <property type="protein sequence ID" value="MCQ4814268.1"/>
    <property type="molecule type" value="Genomic_DNA"/>
</dbReference>
<keyword evidence="1" id="KW-0472">Membrane</keyword>
<keyword evidence="3" id="KW-1185">Reference proteome</keyword>
<name>A0AAW5K6B8_9BACT</name>
<sequence>MSKRAQGNIKPQPEEVHDKELNIPEPVIEVVEAFAEEKGLPKKEVEELLIRISSSISCVAIQKNFEFSGPMPHPALLKLYEEQIPGMAKEHWNEIVEEGKTDRWCRKAREVSIFTGQMIGFALGMTGLFVGYKLSINGASGAGIAAMFGGLGTIIASICGKYFFYKDK</sequence>
<dbReference type="RefSeq" id="WP_008710030.1">
    <property type="nucleotide sequence ID" value="NZ_CABKQM010000005.1"/>
</dbReference>
<evidence type="ECO:0000313" key="2">
    <source>
        <dbReference type="EMBL" id="MCQ4814268.1"/>
    </source>
</evidence>
<dbReference type="AlphaFoldDB" id="A0AAW5K6B8"/>
<evidence type="ECO:0000313" key="3">
    <source>
        <dbReference type="Proteomes" id="UP001205919"/>
    </source>
</evidence>
<keyword evidence="1" id="KW-1133">Transmembrane helix</keyword>